<reference evidence="2" key="2">
    <citation type="journal article" date="2021" name="Genome Biol. Evol.">
        <title>Developing a high-quality reference genome for a parasitic bivalve with doubly uniparental inheritance (Bivalvia: Unionida).</title>
        <authorList>
            <person name="Smith C.H."/>
        </authorList>
    </citation>
    <scope>NUCLEOTIDE SEQUENCE</scope>
    <source>
        <strain evidence="2">CHS0354</strain>
        <tissue evidence="2">Mantle</tissue>
    </source>
</reference>
<evidence type="ECO:0000256" key="1">
    <source>
        <dbReference type="SAM" id="SignalP"/>
    </source>
</evidence>
<dbReference type="GO" id="GO:0006979">
    <property type="term" value="P:response to oxidative stress"/>
    <property type="evidence" value="ECO:0007669"/>
    <property type="project" value="InterPro"/>
</dbReference>
<evidence type="ECO:0000313" key="2">
    <source>
        <dbReference type="EMBL" id="KAK3609210.1"/>
    </source>
</evidence>
<proteinExistence type="predicted"/>
<dbReference type="InterPro" id="IPR019791">
    <property type="entry name" value="Haem_peroxidase_animal"/>
</dbReference>
<accession>A0AAE0WDD2</accession>
<protein>
    <recommendedName>
        <fullName evidence="4">Peroxidase</fullName>
    </recommendedName>
</protein>
<gene>
    <name evidence="2" type="ORF">CHS0354_035150</name>
</gene>
<dbReference type="PANTHER" id="PTHR11475">
    <property type="entry name" value="OXIDASE/PEROXIDASE"/>
    <property type="match status" value="1"/>
</dbReference>
<comment type="caution">
    <text evidence="2">The sequence shown here is derived from an EMBL/GenBank/DDBJ whole genome shotgun (WGS) entry which is preliminary data.</text>
</comment>
<keyword evidence="3" id="KW-1185">Reference proteome</keyword>
<keyword evidence="1" id="KW-0732">Signal</keyword>
<dbReference type="GO" id="GO:0004601">
    <property type="term" value="F:peroxidase activity"/>
    <property type="evidence" value="ECO:0007669"/>
    <property type="project" value="InterPro"/>
</dbReference>
<dbReference type="InterPro" id="IPR037120">
    <property type="entry name" value="Haem_peroxidase_sf_animal"/>
</dbReference>
<feature type="signal peptide" evidence="1">
    <location>
        <begin position="1"/>
        <end position="21"/>
    </location>
</feature>
<dbReference type="AlphaFoldDB" id="A0AAE0WDD2"/>
<evidence type="ECO:0008006" key="4">
    <source>
        <dbReference type="Google" id="ProtNLM"/>
    </source>
</evidence>
<organism evidence="2 3">
    <name type="scientific">Potamilus streckersoni</name>
    <dbReference type="NCBI Taxonomy" id="2493646"/>
    <lineage>
        <taxon>Eukaryota</taxon>
        <taxon>Metazoa</taxon>
        <taxon>Spiralia</taxon>
        <taxon>Lophotrochozoa</taxon>
        <taxon>Mollusca</taxon>
        <taxon>Bivalvia</taxon>
        <taxon>Autobranchia</taxon>
        <taxon>Heteroconchia</taxon>
        <taxon>Palaeoheterodonta</taxon>
        <taxon>Unionida</taxon>
        <taxon>Unionoidea</taxon>
        <taxon>Unionidae</taxon>
        <taxon>Ambleminae</taxon>
        <taxon>Lampsilini</taxon>
        <taxon>Potamilus</taxon>
    </lineage>
</organism>
<name>A0AAE0WDD2_9BIVA</name>
<dbReference type="Pfam" id="PF03098">
    <property type="entry name" value="An_peroxidase"/>
    <property type="match status" value="1"/>
</dbReference>
<dbReference type="PROSITE" id="PS50292">
    <property type="entry name" value="PEROXIDASE_3"/>
    <property type="match status" value="1"/>
</dbReference>
<dbReference type="InterPro" id="IPR010255">
    <property type="entry name" value="Haem_peroxidase_sf"/>
</dbReference>
<sequence length="228" mass="25252">MSIHFLLCLLMVVVVGHTVQAKIKTRRSLENAVQKAMKKQGSRHEHDLSTYAANVILDTTQILLDKGFTIEEVTSDTIAADIREILLVVGVVKESPKLRCKPNHPYRTLNGSCNNLDHPEWGQSVRPQRRVLAPAYEKGSIGTMRATGINGKPLPNPRKVSNVVHSNTKGVTSNSTTITLITFQFGQFVDHDIITTPLIDDETCCGPNESKDCIPIRIPRGDPFFRDG</sequence>
<dbReference type="PANTHER" id="PTHR11475:SF143">
    <property type="entry name" value="PUTATIVE-RELATED"/>
    <property type="match status" value="1"/>
</dbReference>
<dbReference type="GO" id="GO:0020037">
    <property type="term" value="F:heme binding"/>
    <property type="evidence" value="ECO:0007669"/>
    <property type="project" value="InterPro"/>
</dbReference>
<dbReference type="SUPFAM" id="SSF48113">
    <property type="entry name" value="Heme-dependent peroxidases"/>
    <property type="match status" value="1"/>
</dbReference>
<evidence type="ECO:0000313" key="3">
    <source>
        <dbReference type="Proteomes" id="UP001195483"/>
    </source>
</evidence>
<dbReference type="Proteomes" id="UP001195483">
    <property type="component" value="Unassembled WGS sequence"/>
</dbReference>
<reference evidence="2" key="1">
    <citation type="journal article" date="2021" name="Genome Biol. Evol.">
        <title>A High-Quality Reference Genome for a Parasitic Bivalve with Doubly Uniparental Inheritance (Bivalvia: Unionida).</title>
        <authorList>
            <person name="Smith C.H."/>
        </authorList>
    </citation>
    <scope>NUCLEOTIDE SEQUENCE</scope>
    <source>
        <strain evidence="2">CHS0354</strain>
    </source>
</reference>
<dbReference type="Gene3D" id="1.10.640.10">
    <property type="entry name" value="Haem peroxidase domain superfamily, animal type"/>
    <property type="match status" value="1"/>
</dbReference>
<feature type="chain" id="PRO_5042140059" description="Peroxidase" evidence="1">
    <location>
        <begin position="22"/>
        <end position="228"/>
    </location>
</feature>
<reference evidence="2" key="3">
    <citation type="submission" date="2023-05" db="EMBL/GenBank/DDBJ databases">
        <authorList>
            <person name="Smith C.H."/>
        </authorList>
    </citation>
    <scope>NUCLEOTIDE SEQUENCE</scope>
    <source>
        <strain evidence="2">CHS0354</strain>
        <tissue evidence="2">Mantle</tissue>
    </source>
</reference>
<feature type="non-terminal residue" evidence="2">
    <location>
        <position position="1"/>
    </location>
</feature>
<dbReference type="EMBL" id="JAEAOA010002066">
    <property type="protein sequence ID" value="KAK3609210.1"/>
    <property type="molecule type" value="Genomic_DNA"/>
</dbReference>